<dbReference type="EMBL" id="CP012559">
    <property type="protein sequence ID" value="ALB28469.1"/>
    <property type="molecule type" value="Genomic_DNA"/>
</dbReference>
<evidence type="ECO:0008006" key="3">
    <source>
        <dbReference type="Google" id="ProtNLM"/>
    </source>
</evidence>
<reference evidence="1 2" key="1">
    <citation type="submission" date="2015-08" db="EMBL/GenBank/DDBJ databases">
        <title>Genomic sequence of Lactobacillus heilongjiangensis DSM 28069, isolated from Chinese traditional pickle.</title>
        <authorList>
            <person name="Jiang X."/>
            <person name="Zheng B."/>
            <person name="Cheng H."/>
        </authorList>
    </citation>
    <scope>NUCLEOTIDE SEQUENCE [LARGE SCALE GENOMIC DNA]</scope>
    <source>
        <strain evidence="1 2">DSM 28069</strain>
    </source>
</reference>
<protein>
    <recommendedName>
        <fullName evidence="3">DUF4926 domain-containing protein</fullName>
    </recommendedName>
</protein>
<dbReference type="OrthoDB" id="2325346at2"/>
<dbReference type="Proteomes" id="UP000061546">
    <property type="component" value="Chromosome"/>
</dbReference>
<evidence type="ECO:0000313" key="2">
    <source>
        <dbReference type="Proteomes" id="UP000061546"/>
    </source>
</evidence>
<accession>A0A0K2LB01</accession>
<dbReference type="KEGG" id="lhi:JP39_03325"/>
<proteinExistence type="predicted"/>
<evidence type="ECO:0000313" key="1">
    <source>
        <dbReference type="EMBL" id="ALB28469.1"/>
    </source>
</evidence>
<gene>
    <name evidence="1" type="ORF">JP39_03325</name>
</gene>
<name>A0A0K2LB01_9LACO</name>
<organism evidence="1 2">
    <name type="scientific">Companilactobacillus heilongjiangensis</name>
    <dbReference type="NCBI Taxonomy" id="1074467"/>
    <lineage>
        <taxon>Bacteria</taxon>
        <taxon>Bacillati</taxon>
        <taxon>Bacillota</taxon>
        <taxon>Bacilli</taxon>
        <taxon>Lactobacillales</taxon>
        <taxon>Lactobacillaceae</taxon>
        <taxon>Companilactobacillus</taxon>
    </lineage>
</organism>
<dbReference type="RefSeq" id="WP_041499314.1">
    <property type="nucleotide sequence ID" value="NZ_BJDV01000008.1"/>
</dbReference>
<sequence length="61" mass="7226">MDKLLPELTWIKTKDEKMGTIVCVQNKETNYLVEYVPHSQDPNDDVEFVVRKEDIVEYELP</sequence>
<dbReference type="AlphaFoldDB" id="A0A0K2LB01"/>
<keyword evidence="2" id="KW-1185">Reference proteome</keyword>